<evidence type="ECO:0000313" key="2">
    <source>
        <dbReference type="Proteomes" id="UP000218160"/>
    </source>
</evidence>
<gene>
    <name evidence="1" type="ORF">BTN50_1564</name>
</gene>
<evidence type="ECO:0008006" key="3">
    <source>
        <dbReference type="Google" id="ProtNLM"/>
    </source>
</evidence>
<dbReference type="AlphaFoldDB" id="A0A291BAL9"/>
<name>A0A291BAL9_9GAMM</name>
<sequence>MINVAFKTNTKGTILHLTIDSTGLEVYGRRTWKVTSIALLGNC</sequence>
<protein>
    <recommendedName>
        <fullName evidence="3">Mobile element protein</fullName>
    </recommendedName>
</protein>
<accession>A0A291BAL9</accession>
<reference evidence="2" key="1">
    <citation type="submission" date="2017-04" db="EMBL/GenBank/DDBJ databases">
        <title>Genome evolution of the luminous symbionts of deep sea anglerfish.</title>
        <authorList>
            <person name="Hendry T.A."/>
        </authorList>
    </citation>
    <scope>NUCLEOTIDE SEQUENCE [LARGE SCALE GENOMIC DNA]</scope>
</reference>
<proteinExistence type="predicted"/>
<dbReference type="KEGG" id="elux:BTN50_1564"/>
<evidence type="ECO:0000313" key="1">
    <source>
        <dbReference type="EMBL" id="ATF10037.1"/>
    </source>
</evidence>
<dbReference type="EMBL" id="CP020660">
    <property type="protein sequence ID" value="ATF10037.1"/>
    <property type="molecule type" value="Genomic_DNA"/>
</dbReference>
<keyword evidence="2" id="KW-1185">Reference proteome</keyword>
<organism evidence="1 2">
    <name type="scientific">Candidatus Enterovibrio altilux</name>
    <dbReference type="NCBI Taxonomy" id="1927128"/>
    <lineage>
        <taxon>Bacteria</taxon>
        <taxon>Pseudomonadati</taxon>
        <taxon>Pseudomonadota</taxon>
        <taxon>Gammaproteobacteria</taxon>
        <taxon>Vibrionales</taxon>
        <taxon>Vibrionaceae</taxon>
        <taxon>Enterovibrio</taxon>
    </lineage>
</organism>
<dbReference type="Proteomes" id="UP000218160">
    <property type="component" value="Chromosome 1"/>
</dbReference>